<evidence type="ECO:0000256" key="3">
    <source>
        <dbReference type="ARBA" id="ARBA00022679"/>
    </source>
</evidence>
<proteinExistence type="inferred from homology"/>
<comment type="function">
    <text evidence="7">Supplies octaprenyl diphosphate, the precursor for the side chain of the isoprenoid quinones ubiquinone and menaquinone.</text>
</comment>
<comment type="similarity">
    <text evidence="2 12">Belongs to the FPP/GGPP synthase family.</text>
</comment>
<evidence type="ECO:0000256" key="12">
    <source>
        <dbReference type="RuleBase" id="RU004466"/>
    </source>
</evidence>
<evidence type="ECO:0000256" key="9">
    <source>
        <dbReference type="ARBA" id="ARBA00072473"/>
    </source>
</evidence>
<evidence type="ECO:0000256" key="10">
    <source>
        <dbReference type="ARBA" id="ARBA00079637"/>
    </source>
</evidence>
<dbReference type="NCBIfam" id="NF008140">
    <property type="entry name" value="PRK10888.1"/>
    <property type="match status" value="1"/>
</dbReference>
<evidence type="ECO:0000256" key="1">
    <source>
        <dbReference type="ARBA" id="ARBA00001946"/>
    </source>
</evidence>
<gene>
    <name evidence="13" type="primary">ispB</name>
    <name evidence="13" type="ORF">IPL58_06855</name>
</gene>
<dbReference type="SUPFAM" id="SSF48576">
    <property type="entry name" value="Terpenoid synthases"/>
    <property type="match status" value="1"/>
</dbReference>
<evidence type="ECO:0000256" key="5">
    <source>
        <dbReference type="ARBA" id="ARBA00022842"/>
    </source>
</evidence>
<dbReference type="InterPro" id="IPR000092">
    <property type="entry name" value="Polyprenyl_synt"/>
</dbReference>
<keyword evidence="3 12" id="KW-0808">Transferase</keyword>
<dbReference type="PROSITE" id="PS00723">
    <property type="entry name" value="POLYPRENYL_SYNTHASE_1"/>
    <property type="match status" value="1"/>
</dbReference>
<dbReference type="Pfam" id="PF00348">
    <property type="entry name" value="polyprenyl_synt"/>
    <property type="match status" value="1"/>
</dbReference>
<organism evidence="13 14">
    <name type="scientific">Candidatus Proximibacter danicus</name>
    <dbReference type="NCBI Taxonomy" id="2954365"/>
    <lineage>
        <taxon>Bacteria</taxon>
        <taxon>Pseudomonadati</taxon>
        <taxon>Pseudomonadota</taxon>
        <taxon>Betaproteobacteria</taxon>
        <taxon>Candidatus Proximibacter</taxon>
    </lineage>
</organism>
<reference evidence="13" key="1">
    <citation type="submission" date="2020-10" db="EMBL/GenBank/DDBJ databases">
        <title>Connecting structure to function with the recovery of over 1000 high-quality activated sludge metagenome-assembled genomes encoding full-length rRNA genes using long-read sequencing.</title>
        <authorList>
            <person name="Singleton C.M."/>
            <person name="Petriglieri F."/>
            <person name="Kristensen J.M."/>
            <person name="Kirkegaard R.H."/>
            <person name="Michaelsen T.Y."/>
            <person name="Andersen M.H."/>
            <person name="Karst S.M."/>
            <person name="Dueholm M.S."/>
            <person name="Nielsen P.H."/>
            <person name="Albertsen M."/>
        </authorList>
    </citation>
    <scope>NUCLEOTIDE SEQUENCE</scope>
    <source>
        <strain evidence="13">Hirt_18-Q3-R61-65_BATAC.395</strain>
    </source>
</reference>
<evidence type="ECO:0000256" key="11">
    <source>
        <dbReference type="ARBA" id="ARBA00083124"/>
    </source>
</evidence>
<evidence type="ECO:0000256" key="2">
    <source>
        <dbReference type="ARBA" id="ARBA00006706"/>
    </source>
</evidence>
<evidence type="ECO:0000256" key="4">
    <source>
        <dbReference type="ARBA" id="ARBA00022723"/>
    </source>
</evidence>
<dbReference type="GO" id="GO:0008299">
    <property type="term" value="P:isoprenoid biosynthetic process"/>
    <property type="evidence" value="ECO:0007669"/>
    <property type="project" value="InterPro"/>
</dbReference>
<comment type="catalytic activity">
    <reaction evidence="6">
        <text>5 isopentenyl diphosphate + (2E,6E)-farnesyl diphosphate = all-trans-octaprenyl diphosphate + 5 diphosphate</text>
        <dbReference type="Rhea" id="RHEA:27798"/>
        <dbReference type="ChEBI" id="CHEBI:33019"/>
        <dbReference type="ChEBI" id="CHEBI:57711"/>
        <dbReference type="ChEBI" id="CHEBI:128769"/>
        <dbReference type="ChEBI" id="CHEBI:175763"/>
        <dbReference type="EC" id="2.5.1.90"/>
    </reaction>
</comment>
<evidence type="ECO:0000313" key="13">
    <source>
        <dbReference type="EMBL" id="MBK8523851.1"/>
    </source>
</evidence>
<dbReference type="InterPro" id="IPR008949">
    <property type="entry name" value="Isoprenoid_synthase_dom_sf"/>
</dbReference>
<dbReference type="InterPro" id="IPR033749">
    <property type="entry name" value="Polyprenyl_synt_CS"/>
</dbReference>
<name>A0A9D7K3R9_9PROT</name>
<dbReference type="FunFam" id="1.10.600.10:FF:000002">
    <property type="entry name" value="Octaprenyl diphosphate synthase"/>
    <property type="match status" value="1"/>
</dbReference>
<dbReference type="PANTHER" id="PTHR12001:SF69">
    <property type="entry name" value="ALL TRANS-POLYPRENYL-DIPHOSPHATE SYNTHASE PDSS1"/>
    <property type="match status" value="1"/>
</dbReference>
<dbReference type="PROSITE" id="PS00444">
    <property type="entry name" value="POLYPRENYL_SYNTHASE_2"/>
    <property type="match status" value="1"/>
</dbReference>
<dbReference type="EC" id="2.5.1.90" evidence="8"/>
<dbReference type="Gene3D" id="1.10.600.10">
    <property type="entry name" value="Farnesyl Diphosphate Synthase"/>
    <property type="match status" value="1"/>
</dbReference>
<evidence type="ECO:0000256" key="8">
    <source>
        <dbReference type="ARBA" id="ARBA00066511"/>
    </source>
</evidence>
<accession>A0A9D7K3R9</accession>
<sequence>MTLEQLYALIDPDMKAVDAVIRQRLHSDVVLVRQVAEYIIQSGGKRLRPALVLLAAGALGYRGTHHQELAAVVEFIHTATLLHDDVVDESALRRGRNTANAMFGNAASVLVGDFLYSRAFQMMVAVDDMRVMRVLSDATNVIAEGEVLQLMNCHDADVDEARYLQVIRYKTAKLFEAAAQLGAILGGGSAEVERGLANYGMHLGTAFQIIDDVLDYSGAEAETGKHLGDDLAEGKPTLPLIYVMQHGSPEQAGLVRNAIEQGGRDEFAAVLAVVRGSGALEHARRVAEAEAALAAEAISALPPSQYKDSLLQLPAFAVTRSF</sequence>
<protein>
    <recommendedName>
        <fullName evidence="9">Octaprenyl diphosphate synthase</fullName>
        <ecNumber evidence="8">2.5.1.90</ecNumber>
    </recommendedName>
    <alternativeName>
        <fullName evidence="11">All-trans-octaprenyl-diphosphate synthase</fullName>
    </alternativeName>
    <alternativeName>
        <fullName evidence="10">Octaprenyl pyrophosphate synthase</fullName>
    </alternativeName>
</protein>
<dbReference type="CDD" id="cd00685">
    <property type="entry name" value="Trans_IPPS_HT"/>
    <property type="match status" value="1"/>
</dbReference>
<comment type="cofactor">
    <cofactor evidence="1">
        <name>Mg(2+)</name>
        <dbReference type="ChEBI" id="CHEBI:18420"/>
    </cofactor>
</comment>
<dbReference type="Proteomes" id="UP000886689">
    <property type="component" value="Unassembled WGS sequence"/>
</dbReference>
<dbReference type="EMBL" id="JADJUC010000005">
    <property type="protein sequence ID" value="MBK8523851.1"/>
    <property type="molecule type" value="Genomic_DNA"/>
</dbReference>
<dbReference type="PANTHER" id="PTHR12001">
    <property type="entry name" value="GERANYLGERANYL PYROPHOSPHATE SYNTHASE"/>
    <property type="match status" value="1"/>
</dbReference>
<evidence type="ECO:0000256" key="6">
    <source>
        <dbReference type="ARBA" id="ARBA00051506"/>
    </source>
</evidence>
<evidence type="ECO:0000313" key="14">
    <source>
        <dbReference type="Proteomes" id="UP000886689"/>
    </source>
</evidence>
<dbReference type="GO" id="GO:0106350">
    <property type="term" value="F:all-trans-octaprenyl-diphosphate synthase activity"/>
    <property type="evidence" value="ECO:0007669"/>
    <property type="project" value="UniProtKB-EC"/>
</dbReference>
<dbReference type="GO" id="GO:0046872">
    <property type="term" value="F:metal ion binding"/>
    <property type="evidence" value="ECO:0007669"/>
    <property type="project" value="UniProtKB-KW"/>
</dbReference>
<evidence type="ECO:0000256" key="7">
    <source>
        <dbReference type="ARBA" id="ARBA00055029"/>
    </source>
</evidence>
<dbReference type="SFLD" id="SFLDS00005">
    <property type="entry name" value="Isoprenoid_Synthase_Type_I"/>
    <property type="match status" value="1"/>
</dbReference>
<keyword evidence="5" id="KW-0460">Magnesium</keyword>
<comment type="caution">
    <text evidence="13">The sequence shown here is derived from an EMBL/GenBank/DDBJ whole genome shotgun (WGS) entry which is preliminary data.</text>
</comment>
<keyword evidence="4" id="KW-0479">Metal-binding</keyword>
<dbReference type="AlphaFoldDB" id="A0A9D7K3R9"/>